<organism evidence="2 3">
    <name type="scientific">Chryseobacterium bernardetii</name>
    <dbReference type="NCBI Taxonomy" id="1241978"/>
    <lineage>
        <taxon>Bacteria</taxon>
        <taxon>Pseudomonadati</taxon>
        <taxon>Bacteroidota</taxon>
        <taxon>Flavobacteriia</taxon>
        <taxon>Flavobacteriales</taxon>
        <taxon>Weeksellaceae</taxon>
        <taxon>Chryseobacterium group</taxon>
        <taxon>Chryseobacterium</taxon>
    </lineage>
</organism>
<dbReference type="Gene3D" id="3.10.350.10">
    <property type="entry name" value="LysM domain"/>
    <property type="match status" value="1"/>
</dbReference>
<dbReference type="EMBL" id="CP033932">
    <property type="protein sequence ID" value="AZB25033.1"/>
    <property type="molecule type" value="Genomic_DNA"/>
</dbReference>
<proteinExistence type="predicted"/>
<accession>A0A3G6TAX3</accession>
<dbReference type="InterPro" id="IPR036779">
    <property type="entry name" value="LysM_dom_sf"/>
</dbReference>
<evidence type="ECO:0000313" key="2">
    <source>
        <dbReference type="EMBL" id="AZB25033.1"/>
    </source>
</evidence>
<dbReference type="SMART" id="SM00257">
    <property type="entry name" value="LysM"/>
    <property type="match status" value="1"/>
</dbReference>
<name>A0A3G6TAX3_9FLAO</name>
<dbReference type="OrthoDB" id="1081532at2"/>
<feature type="domain" description="LysM" evidence="1">
    <location>
        <begin position="4"/>
        <end position="49"/>
    </location>
</feature>
<dbReference type="PROSITE" id="PS51782">
    <property type="entry name" value="LYSM"/>
    <property type="match status" value="1"/>
</dbReference>
<sequence length="353" mass="41192">MELIKYKIQKGDTLNSIAESQGISVQELINFHNDNCGLTNIIIGNTLPLQLNHLIINVESIKDTLHKTQNIKALNFNHKSRYRCEQLNITRVNNEVITMSANTYIEFLVKKVEYSNIFDVDVTDFTFNVDPAVFEKGFEFSHKFEKIKSPITVEVSKYGTVNRIYNRDDIEKRWINFRDSELMNDDVFKQLSSQAPAQAKDVIDTGNKEFLQEENFAKMLDKNLFYHIFFRAFQGAGLENYTIDQYSQIFPNINLSTDVVKSLVNEDENLATYRLVGTLNRENLSEEILTEMYNQIYKPTLKYSYSEFDFVYRITYTIDKKSNFMTEGKASIAEKVKNNFEIITEYKIKQVEV</sequence>
<reference evidence="3" key="1">
    <citation type="submission" date="2018-11" db="EMBL/GenBank/DDBJ databases">
        <title>Proposal to divide the Flavobacteriaceae and reorganize its genera based on Amino Acid Identity values calculated from whole genome sequences.</title>
        <authorList>
            <person name="Nicholson A.C."/>
            <person name="Gulvik C.A."/>
            <person name="Whitney A.M."/>
            <person name="Humrighouse B.W."/>
            <person name="Bell M."/>
            <person name="Holmes B."/>
            <person name="Steigerwalt A.G."/>
            <person name="Villarma A."/>
            <person name="Sheth M."/>
            <person name="Batra D."/>
            <person name="Pryor J."/>
            <person name="Bernardet J.-F."/>
            <person name="Hugo C."/>
            <person name="Kampfer P."/>
            <person name="Newman J."/>
            <person name="McQuiston J.R."/>
        </authorList>
    </citation>
    <scope>NUCLEOTIDE SEQUENCE [LARGE SCALE GENOMIC DNA]</scope>
    <source>
        <strain evidence="3">G0229</strain>
    </source>
</reference>
<keyword evidence="3" id="KW-1185">Reference proteome</keyword>
<dbReference type="SUPFAM" id="SSF54106">
    <property type="entry name" value="LysM domain"/>
    <property type="match status" value="1"/>
</dbReference>
<protein>
    <submittedName>
        <fullName evidence="2">LysM peptidoglycan-binding domain-containing protein</fullName>
    </submittedName>
</protein>
<gene>
    <name evidence="2" type="ORF">EG339_10760</name>
</gene>
<dbReference type="InterPro" id="IPR018392">
    <property type="entry name" value="LysM"/>
</dbReference>
<dbReference type="Pfam" id="PF01476">
    <property type="entry name" value="LysM"/>
    <property type="match status" value="1"/>
</dbReference>
<dbReference type="KEGG" id="cben:EG339_10760"/>
<dbReference type="CDD" id="cd00118">
    <property type="entry name" value="LysM"/>
    <property type="match status" value="1"/>
</dbReference>
<dbReference type="RefSeq" id="WP_123870174.1">
    <property type="nucleotide sequence ID" value="NZ_CP033931.1"/>
</dbReference>
<evidence type="ECO:0000259" key="1">
    <source>
        <dbReference type="PROSITE" id="PS51782"/>
    </source>
</evidence>
<dbReference type="GeneID" id="99065291"/>
<dbReference type="AlphaFoldDB" id="A0A3G6TAX3"/>
<dbReference type="Proteomes" id="UP000271193">
    <property type="component" value="Chromosome"/>
</dbReference>
<evidence type="ECO:0000313" key="3">
    <source>
        <dbReference type="Proteomes" id="UP000271193"/>
    </source>
</evidence>